<name>W1NXC4_AMBTC</name>
<dbReference type="SUPFAM" id="SSF68906">
    <property type="entry name" value="SAP domain"/>
    <property type="match status" value="1"/>
</dbReference>
<evidence type="ECO:0000256" key="10">
    <source>
        <dbReference type="ARBA" id="ARBA00068604"/>
    </source>
</evidence>
<dbReference type="CDD" id="cd15570">
    <property type="entry name" value="PHD_Bye1p_SIZ1_like"/>
    <property type="match status" value="1"/>
</dbReference>
<dbReference type="InterPro" id="IPR031141">
    <property type="entry name" value="SIZ1/2_SP-RING"/>
</dbReference>
<dbReference type="InterPro" id="IPR001965">
    <property type="entry name" value="Znf_PHD"/>
</dbReference>
<dbReference type="GO" id="GO:0000785">
    <property type="term" value="C:chromatin"/>
    <property type="evidence" value="ECO:0000318"/>
    <property type="project" value="GO_Central"/>
</dbReference>
<comment type="subcellular location">
    <subcellularLocation>
        <location evidence="1">Nucleus</location>
    </subcellularLocation>
</comment>
<dbReference type="OMA" id="NNIMHMS"/>
<dbReference type="CDD" id="cd16792">
    <property type="entry name" value="SP-RING_Siz-like"/>
    <property type="match status" value="1"/>
</dbReference>
<organism evidence="16 17">
    <name type="scientific">Amborella trichopoda</name>
    <dbReference type="NCBI Taxonomy" id="13333"/>
    <lineage>
        <taxon>Eukaryota</taxon>
        <taxon>Viridiplantae</taxon>
        <taxon>Streptophyta</taxon>
        <taxon>Embryophyta</taxon>
        <taxon>Tracheophyta</taxon>
        <taxon>Spermatophyta</taxon>
        <taxon>Magnoliopsida</taxon>
        <taxon>Amborellales</taxon>
        <taxon>Amborellaceae</taxon>
        <taxon>Amborella</taxon>
    </lineage>
</organism>
<dbReference type="KEGG" id="atr:18427350"/>
<evidence type="ECO:0000256" key="9">
    <source>
        <dbReference type="ARBA" id="ARBA00023242"/>
    </source>
</evidence>
<proteinExistence type="inferred from homology"/>
<keyword evidence="6 12" id="KW-0863">Zinc-finger</keyword>
<evidence type="ECO:0000256" key="1">
    <source>
        <dbReference type="ARBA" id="ARBA00004123"/>
    </source>
</evidence>
<dbReference type="FunFam" id="1.10.720.30:FF:000014">
    <property type="entry name" value="E3 SUMO-protein ligase SIZ1"/>
    <property type="match status" value="1"/>
</dbReference>
<keyword evidence="7" id="KW-0833">Ubl conjugation pathway</keyword>
<dbReference type="PROSITE" id="PS01359">
    <property type="entry name" value="ZF_PHD_1"/>
    <property type="match status" value="1"/>
</dbReference>
<protein>
    <recommendedName>
        <fullName evidence="10">E3 SUMO-protein ligase SIZ1</fullName>
    </recommendedName>
    <alternativeName>
        <fullName evidence="11">E3 SUMO-protein transferase SIZ1</fullName>
    </alternativeName>
</protein>
<dbReference type="PROSITE" id="PS50800">
    <property type="entry name" value="SAP"/>
    <property type="match status" value="1"/>
</dbReference>
<evidence type="ECO:0000256" key="2">
    <source>
        <dbReference type="ARBA" id="ARBA00004718"/>
    </source>
</evidence>
<dbReference type="InterPro" id="IPR036361">
    <property type="entry name" value="SAP_dom_sf"/>
</dbReference>
<accession>W1NXC4</accession>
<feature type="domain" description="SP-RING-type" evidence="15">
    <location>
        <begin position="352"/>
        <end position="433"/>
    </location>
</feature>
<evidence type="ECO:0000256" key="4">
    <source>
        <dbReference type="ARBA" id="ARBA00022679"/>
    </source>
</evidence>
<dbReference type="Gene3D" id="1.10.720.30">
    <property type="entry name" value="SAP domain"/>
    <property type="match status" value="1"/>
</dbReference>
<dbReference type="GO" id="GO:0016925">
    <property type="term" value="P:protein sumoylation"/>
    <property type="evidence" value="ECO:0000318"/>
    <property type="project" value="GO_Central"/>
</dbReference>
<dbReference type="EMBL" id="KI395026">
    <property type="protein sequence ID" value="ERM99329.1"/>
    <property type="molecule type" value="Genomic_DNA"/>
</dbReference>
<dbReference type="SMART" id="SM00249">
    <property type="entry name" value="PHD"/>
    <property type="match status" value="1"/>
</dbReference>
<dbReference type="GO" id="GO:0061665">
    <property type="term" value="F:SUMO ligase activity"/>
    <property type="evidence" value="ECO:0000318"/>
    <property type="project" value="GO_Central"/>
</dbReference>
<evidence type="ECO:0000256" key="11">
    <source>
        <dbReference type="ARBA" id="ARBA00083458"/>
    </source>
</evidence>
<feature type="compositionally biased region" description="Basic and acidic residues" evidence="13">
    <location>
        <begin position="507"/>
        <end position="520"/>
    </location>
</feature>
<dbReference type="STRING" id="13333.W1NXC4"/>
<dbReference type="Proteomes" id="UP000017836">
    <property type="component" value="Unassembled WGS sequence"/>
</dbReference>
<feature type="region of interest" description="Disordered" evidence="13">
    <location>
        <begin position="848"/>
        <end position="890"/>
    </location>
</feature>
<keyword evidence="17" id="KW-1185">Reference proteome</keyword>
<dbReference type="SMART" id="SM00513">
    <property type="entry name" value="SAP"/>
    <property type="match status" value="1"/>
</dbReference>
<comment type="pathway">
    <text evidence="2">Protein modification; protein sumoylation.</text>
</comment>
<evidence type="ECO:0000259" key="14">
    <source>
        <dbReference type="PROSITE" id="PS50800"/>
    </source>
</evidence>
<keyword evidence="4" id="KW-0808">Transferase</keyword>
<feature type="region of interest" description="Disordered" evidence="13">
    <location>
        <begin position="772"/>
        <end position="835"/>
    </location>
</feature>
<dbReference type="SUPFAM" id="SSF57903">
    <property type="entry name" value="FYVE/PHD zinc finger"/>
    <property type="match status" value="1"/>
</dbReference>
<dbReference type="PANTHER" id="PTHR10782:SF102">
    <property type="entry name" value="E3 SUMO-PROTEIN LIGASE SIZ1"/>
    <property type="match status" value="1"/>
</dbReference>
<dbReference type="PANTHER" id="PTHR10782">
    <property type="entry name" value="ZINC FINGER MIZ DOMAIN-CONTAINING PROTEIN"/>
    <property type="match status" value="1"/>
</dbReference>
<evidence type="ECO:0000256" key="13">
    <source>
        <dbReference type="SAM" id="MobiDB-lite"/>
    </source>
</evidence>
<evidence type="ECO:0000256" key="8">
    <source>
        <dbReference type="ARBA" id="ARBA00022833"/>
    </source>
</evidence>
<evidence type="ECO:0000256" key="3">
    <source>
        <dbReference type="ARBA" id="ARBA00005383"/>
    </source>
</evidence>
<dbReference type="HOGENOM" id="CLU_015870_2_0_1"/>
<evidence type="ECO:0000256" key="5">
    <source>
        <dbReference type="ARBA" id="ARBA00022723"/>
    </source>
</evidence>
<sequence length="890" mass="97425">MDLLSRSKDKLSYFRIKELKDVLTQLGLAKQGKKQELVDRILGMLSDEQGSRSQGWGKKPSIGKEAIAKIIDDTYRKMQGHGAVDLASKGQNGTSLHVVKPKEEEDDGTPLNMNIRCPCGSSLVTDSMIKCQDSKCHIWQHLGCVIIPEKPEEGMQPEVPAQFYCELCRINRADPFWVTMGHPLYPVRLIIANPSTDGTSPVQSLEKTFTLTRTDRELLQKPGCDLQVWSILLNDKVPFRMQWPQYTDLQINGVPVRTTNRPGGQLLGINGRDDGPAITSCSKEGTNRVTLSACDARPFCLGVRIVRRRTVNQVLNLVPKESDGERFEDALARVCRCIGGGTATENADQSDSDLEVVAESVTVNLRCPMSGSRMKVAGRFKPCVHMACFDLDTFVELNQRSRKWQCPICLKNYSLENVIIDPYFNRITTMMRDCGEDVTEIEVKPDGSWRAKNEGELKSLGQWHFPYGSPYAAANGDTRHHQEPLKSVKQEVDSETRTGLKLKLGKRNRDGHWELRRPDELPPLSSSNNVHEKPESRLQKVIPIPMTSSATGSNRDGEDPSVNQDGGGNFDFSMNNGIDIDPISPNFDPTSCGGGVTSKVVSSMPVTGGDIIVLSDSDDDDLRPSSGVPLMFPETAYGSGAADASAIPFTIPPPGGLGETSFPDDRALGLFNNSNNDDFGMPNLWTNPMPPCPPASSNFRLFGSEPDVSVDPLLVDVHQTSVVALNMPMNGYNTLGSDPQGVANDPSSTMMNNCLDDNPLAFGADDPSLQLFLPSQPAGAVSDSPSNYRDRGDMSNGVHTEDWISLSLGGSGSHMKPGPTTSRHSKHQFAPEEGGMETLANTASLLLRMSDERVENPTPDQPGSESPFSFHRPSRSSRSRQCLSIDTDSE</sequence>
<dbReference type="Gene3D" id="3.30.40.10">
    <property type="entry name" value="Zinc/RING finger domain, C3HC4 (zinc finger)"/>
    <property type="match status" value="2"/>
</dbReference>
<evidence type="ECO:0000259" key="15">
    <source>
        <dbReference type="PROSITE" id="PS51044"/>
    </source>
</evidence>
<dbReference type="AlphaFoldDB" id="W1NXC4"/>
<feature type="compositionally biased region" description="Basic and acidic residues" evidence="13">
    <location>
        <begin position="477"/>
        <end position="498"/>
    </location>
</feature>
<dbReference type="InterPro" id="IPR013083">
    <property type="entry name" value="Znf_RING/FYVE/PHD"/>
</dbReference>
<feature type="domain" description="SAP" evidence="14">
    <location>
        <begin position="11"/>
        <end position="45"/>
    </location>
</feature>
<evidence type="ECO:0000256" key="6">
    <source>
        <dbReference type="ARBA" id="ARBA00022771"/>
    </source>
</evidence>
<feature type="region of interest" description="Disordered" evidence="13">
    <location>
        <begin position="471"/>
        <end position="577"/>
    </location>
</feature>
<dbReference type="Pfam" id="PF02037">
    <property type="entry name" value="SAP"/>
    <property type="match status" value="1"/>
</dbReference>
<dbReference type="OrthoDB" id="28127at2759"/>
<dbReference type="InterPro" id="IPR003034">
    <property type="entry name" value="SAP_dom"/>
</dbReference>
<feature type="compositionally biased region" description="Polar residues" evidence="13">
    <location>
        <begin position="881"/>
        <end position="890"/>
    </location>
</feature>
<dbReference type="GO" id="GO:0008270">
    <property type="term" value="F:zinc ion binding"/>
    <property type="evidence" value="ECO:0007669"/>
    <property type="project" value="UniProtKB-KW"/>
</dbReference>
<reference evidence="17" key="1">
    <citation type="journal article" date="2013" name="Science">
        <title>The Amborella genome and the evolution of flowering plants.</title>
        <authorList>
            <consortium name="Amborella Genome Project"/>
        </authorList>
    </citation>
    <scope>NUCLEOTIDE SEQUENCE [LARGE SCALE GENOMIC DNA]</scope>
</reference>
<evidence type="ECO:0000313" key="17">
    <source>
        <dbReference type="Proteomes" id="UP000017836"/>
    </source>
</evidence>
<dbReference type="Pfam" id="PF02891">
    <property type="entry name" value="zf-MIZ"/>
    <property type="match status" value="1"/>
</dbReference>
<dbReference type="InterPro" id="IPR004181">
    <property type="entry name" value="Znf_MIZ"/>
</dbReference>
<dbReference type="GO" id="GO:0005634">
    <property type="term" value="C:nucleus"/>
    <property type="evidence" value="ECO:0007669"/>
    <property type="project" value="UniProtKB-SubCell"/>
</dbReference>
<dbReference type="UniPathway" id="UPA00886"/>
<evidence type="ECO:0000256" key="7">
    <source>
        <dbReference type="ARBA" id="ARBA00022786"/>
    </source>
</evidence>
<evidence type="ECO:0000313" key="16">
    <source>
        <dbReference type="EMBL" id="ERM99329.1"/>
    </source>
</evidence>
<gene>
    <name evidence="16" type="ORF">AMTR_s00108p00092680</name>
</gene>
<dbReference type="eggNOG" id="KOG2169">
    <property type="taxonomic scope" value="Eukaryota"/>
</dbReference>
<evidence type="ECO:0000256" key="12">
    <source>
        <dbReference type="PROSITE-ProRule" id="PRU00452"/>
    </source>
</evidence>
<keyword evidence="9" id="KW-0539">Nucleus</keyword>
<comment type="similarity">
    <text evidence="3">Belongs to the PIAS family.</text>
</comment>
<dbReference type="Gramene" id="ERM99329">
    <property type="protein sequence ID" value="ERM99329"/>
    <property type="gene ID" value="AMTR_s00108p00092680"/>
</dbReference>
<dbReference type="InterPro" id="IPR019786">
    <property type="entry name" value="Zinc_finger_PHD-type_CS"/>
</dbReference>
<dbReference type="PROSITE" id="PS51044">
    <property type="entry name" value="ZF_SP_RING"/>
    <property type="match status" value="1"/>
</dbReference>
<keyword evidence="5" id="KW-0479">Metal-binding</keyword>
<dbReference type="InterPro" id="IPR011011">
    <property type="entry name" value="Znf_FYVE_PHD"/>
</dbReference>
<keyword evidence="8" id="KW-0862">Zinc</keyword>
<dbReference type="FunFam" id="3.30.40.10:FF:000241">
    <property type="entry name" value="E3 SUMO-protein ligase SIZ2"/>
    <property type="match status" value="1"/>
</dbReference>